<comment type="caution">
    <text evidence="2">The sequence shown here is derived from an EMBL/GenBank/DDBJ whole genome shotgun (WGS) entry which is preliminary data.</text>
</comment>
<feature type="region of interest" description="Disordered" evidence="1">
    <location>
        <begin position="147"/>
        <end position="213"/>
    </location>
</feature>
<protein>
    <submittedName>
        <fullName evidence="2">Uncharacterized protein</fullName>
    </submittedName>
</protein>
<evidence type="ECO:0000256" key="1">
    <source>
        <dbReference type="SAM" id="MobiDB-lite"/>
    </source>
</evidence>
<keyword evidence="3" id="KW-1185">Reference proteome</keyword>
<proteinExistence type="predicted"/>
<evidence type="ECO:0000313" key="3">
    <source>
        <dbReference type="Proteomes" id="UP000823775"/>
    </source>
</evidence>
<organism evidence="2 3">
    <name type="scientific">Datura stramonium</name>
    <name type="common">Jimsonweed</name>
    <name type="synonym">Common thornapple</name>
    <dbReference type="NCBI Taxonomy" id="4076"/>
    <lineage>
        <taxon>Eukaryota</taxon>
        <taxon>Viridiplantae</taxon>
        <taxon>Streptophyta</taxon>
        <taxon>Embryophyta</taxon>
        <taxon>Tracheophyta</taxon>
        <taxon>Spermatophyta</taxon>
        <taxon>Magnoliopsida</taxon>
        <taxon>eudicotyledons</taxon>
        <taxon>Gunneridae</taxon>
        <taxon>Pentapetalae</taxon>
        <taxon>asterids</taxon>
        <taxon>lamiids</taxon>
        <taxon>Solanales</taxon>
        <taxon>Solanaceae</taxon>
        <taxon>Solanoideae</taxon>
        <taxon>Datureae</taxon>
        <taxon>Datura</taxon>
    </lineage>
</organism>
<feature type="compositionally biased region" description="Basic and acidic residues" evidence="1">
    <location>
        <begin position="153"/>
        <end position="194"/>
    </location>
</feature>
<gene>
    <name evidence="2" type="ORF">HAX54_003425</name>
</gene>
<reference evidence="2 3" key="1">
    <citation type="journal article" date="2021" name="BMC Genomics">
        <title>Datura genome reveals duplications of psychoactive alkaloid biosynthetic genes and high mutation rate following tissue culture.</title>
        <authorList>
            <person name="Rajewski A."/>
            <person name="Carter-House D."/>
            <person name="Stajich J."/>
            <person name="Litt A."/>
        </authorList>
    </citation>
    <scope>NUCLEOTIDE SEQUENCE [LARGE SCALE GENOMIC DNA]</scope>
    <source>
        <strain evidence="2">AR-01</strain>
    </source>
</reference>
<accession>A0ABS8T5B7</accession>
<name>A0ABS8T5B7_DATST</name>
<evidence type="ECO:0000313" key="2">
    <source>
        <dbReference type="EMBL" id="MCD7466586.1"/>
    </source>
</evidence>
<sequence length="213" mass="25220">MTIYLNTIKNASYKVMIFSECRVIHPELIAKKPDDNQGEEMNKRRTEVDKKEMGQRYNEQGVKRKIKVEGSKCRAPFLGYYRVERLWETLKTGIQWESRRVQREEVNAMMNKGNHRMEELHIINTIEKINETQHDILEVRKHKKQENLSIIEEQPRDKEQKETPPEVSKGSENDKKRNYAEESLPKRDTDEITKTRSKPTDQGNGKGKIHKAW</sequence>
<dbReference type="EMBL" id="JACEIK010001157">
    <property type="protein sequence ID" value="MCD7466586.1"/>
    <property type="molecule type" value="Genomic_DNA"/>
</dbReference>
<dbReference type="Proteomes" id="UP000823775">
    <property type="component" value="Unassembled WGS sequence"/>
</dbReference>